<dbReference type="Proteomes" id="UP000704712">
    <property type="component" value="Unassembled WGS sequence"/>
</dbReference>
<gene>
    <name evidence="1" type="ORF">GN958_ATG10281</name>
</gene>
<comment type="caution">
    <text evidence="1">The sequence shown here is derived from an EMBL/GenBank/DDBJ whole genome shotgun (WGS) entry which is preliminary data.</text>
</comment>
<name>A0A8S9UM93_PHYIN</name>
<dbReference type="EMBL" id="JAACNO010001447">
    <property type="protein sequence ID" value="KAF4140562.1"/>
    <property type="molecule type" value="Genomic_DNA"/>
</dbReference>
<accession>A0A8S9UM93</accession>
<organism evidence="1 2">
    <name type="scientific">Phytophthora infestans</name>
    <name type="common">Potato late blight agent</name>
    <name type="synonym">Botrytis infestans</name>
    <dbReference type="NCBI Taxonomy" id="4787"/>
    <lineage>
        <taxon>Eukaryota</taxon>
        <taxon>Sar</taxon>
        <taxon>Stramenopiles</taxon>
        <taxon>Oomycota</taxon>
        <taxon>Peronosporomycetes</taxon>
        <taxon>Peronosporales</taxon>
        <taxon>Peronosporaceae</taxon>
        <taxon>Phytophthora</taxon>
    </lineage>
</organism>
<sequence length="86" mass="9810">MQLKCVFCGREKCTGDWSAPFNELYEEVIWKYDDALCMFGYAVVKQRVCLAIIKKHSTTENPHGAIAEKVKVHVLTENFSVSGFHL</sequence>
<dbReference type="AlphaFoldDB" id="A0A8S9UM93"/>
<evidence type="ECO:0000313" key="2">
    <source>
        <dbReference type="Proteomes" id="UP000704712"/>
    </source>
</evidence>
<reference evidence="1" key="1">
    <citation type="submission" date="2020-03" db="EMBL/GenBank/DDBJ databases">
        <title>Hybrid Assembly of Korean Phytophthora infestans isolates.</title>
        <authorList>
            <person name="Prokchorchik M."/>
            <person name="Lee Y."/>
            <person name="Seo J."/>
            <person name="Cho J.-H."/>
            <person name="Park Y.-E."/>
            <person name="Jang D.-C."/>
            <person name="Im J.-S."/>
            <person name="Choi J.-G."/>
            <person name="Park H.-J."/>
            <person name="Lee G.-B."/>
            <person name="Lee Y.-G."/>
            <person name="Hong S.-Y."/>
            <person name="Cho K."/>
            <person name="Sohn K.H."/>
        </authorList>
    </citation>
    <scope>NUCLEOTIDE SEQUENCE</scope>
    <source>
        <strain evidence="1">KR_2_A2</strain>
    </source>
</reference>
<evidence type="ECO:0000313" key="1">
    <source>
        <dbReference type="EMBL" id="KAF4140562.1"/>
    </source>
</evidence>
<protein>
    <submittedName>
        <fullName evidence="1">Uncharacterized protein</fullName>
    </submittedName>
</protein>
<proteinExistence type="predicted"/>